<dbReference type="EMBL" id="MVGC01000356">
    <property type="protein sequence ID" value="RJE19931.1"/>
    <property type="molecule type" value="Genomic_DNA"/>
</dbReference>
<dbReference type="AlphaFoldDB" id="A0A3A2ZSA7"/>
<evidence type="ECO:0000313" key="4">
    <source>
        <dbReference type="Proteomes" id="UP000266188"/>
    </source>
</evidence>
<accession>A0A3A2ZSA7</accession>
<dbReference type="Proteomes" id="UP000266188">
    <property type="component" value="Unassembled WGS sequence"/>
</dbReference>
<comment type="caution">
    <text evidence="3">The sequence shown here is derived from an EMBL/GenBank/DDBJ whole genome shotgun (WGS) entry which is preliminary data.</text>
</comment>
<feature type="domain" description="Myb-like DNA-binding" evidence="2">
    <location>
        <begin position="19"/>
        <end position="64"/>
    </location>
</feature>
<name>A0A3A2ZSA7_9EURO</name>
<protein>
    <recommendedName>
        <fullName evidence="2">Myb-like DNA-binding domain-containing protein</fullName>
    </recommendedName>
</protein>
<feature type="region of interest" description="Disordered" evidence="1">
    <location>
        <begin position="291"/>
        <end position="310"/>
    </location>
</feature>
<proteinExistence type="predicted"/>
<evidence type="ECO:0000259" key="2">
    <source>
        <dbReference type="Pfam" id="PF22980"/>
    </source>
</evidence>
<keyword evidence="4" id="KW-1185">Reference proteome</keyword>
<dbReference type="OrthoDB" id="3944408at2759"/>
<feature type="compositionally biased region" description="Basic and acidic residues" evidence="1">
    <location>
        <begin position="87"/>
        <end position="96"/>
    </location>
</feature>
<evidence type="ECO:0000256" key="1">
    <source>
        <dbReference type="SAM" id="MobiDB-lite"/>
    </source>
</evidence>
<dbReference type="STRING" id="2070753.A0A3A2ZSA7"/>
<reference evidence="4" key="1">
    <citation type="submission" date="2017-02" db="EMBL/GenBank/DDBJ databases">
        <authorList>
            <person name="Tafer H."/>
            <person name="Lopandic K."/>
        </authorList>
    </citation>
    <scope>NUCLEOTIDE SEQUENCE [LARGE SCALE GENOMIC DNA]</scope>
    <source>
        <strain evidence="4">CBS 366.77</strain>
    </source>
</reference>
<evidence type="ECO:0000313" key="3">
    <source>
        <dbReference type="EMBL" id="RJE19931.1"/>
    </source>
</evidence>
<sequence>MTSGTGCRRGKAVPIDSPAAKFLYTIIKQLDLKSVDWSRIATDLQISNGHAARMRFSRFKQQMEGTTAVPRGPRQKKNVNKVEKANTKVVPRDHSQSPKPMVKQENGVRVKQEPGIPAGQGHSMFGNHQPNMFVKQEPGMSVGQGQSIFDNQGSSMFVKREPAAANLAQSPVKNDAYMQQPLNLADIPHVSEVTMPAHSAPMSEAMMPGQSTPLSQAMIPAQSTPPYLSPYPPMTGAPLDMTMPSPYTVLPSPPQLEFPWSTNPHHVWEPVNMGQDDEGNSDDVLVKVEVPDNYSGTGSASYSGAGPANW</sequence>
<gene>
    <name evidence="3" type="ORF">PHISCL_07734</name>
</gene>
<dbReference type="InterPro" id="IPR054505">
    <property type="entry name" value="Myb_DNA-bind_8"/>
</dbReference>
<feature type="region of interest" description="Disordered" evidence="1">
    <location>
        <begin position="87"/>
        <end position="108"/>
    </location>
</feature>
<dbReference type="Pfam" id="PF22980">
    <property type="entry name" value="Myb_DNA-bind_8"/>
    <property type="match status" value="1"/>
</dbReference>
<feature type="compositionally biased region" description="Low complexity" evidence="1">
    <location>
        <begin position="294"/>
        <end position="310"/>
    </location>
</feature>
<organism evidence="3 4">
    <name type="scientific">Aspergillus sclerotialis</name>
    <dbReference type="NCBI Taxonomy" id="2070753"/>
    <lineage>
        <taxon>Eukaryota</taxon>
        <taxon>Fungi</taxon>
        <taxon>Dikarya</taxon>
        <taxon>Ascomycota</taxon>
        <taxon>Pezizomycotina</taxon>
        <taxon>Eurotiomycetes</taxon>
        <taxon>Eurotiomycetidae</taxon>
        <taxon>Eurotiales</taxon>
        <taxon>Aspergillaceae</taxon>
        <taxon>Aspergillus</taxon>
        <taxon>Aspergillus subgen. Polypaecilum</taxon>
    </lineage>
</organism>